<dbReference type="EMBL" id="CAKMMG010000010">
    <property type="protein sequence ID" value="CAH1220291.1"/>
    <property type="molecule type" value="Genomic_DNA"/>
</dbReference>
<dbReference type="SUPFAM" id="SSF52218">
    <property type="entry name" value="Flavoproteins"/>
    <property type="match status" value="1"/>
</dbReference>
<evidence type="ECO:0000313" key="3">
    <source>
        <dbReference type="EMBL" id="CAH1220291.1"/>
    </source>
</evidence>
<dbReference type="EC" id="1.6.99.-" evidence="3"/>
<dbReference type="RefSeq" id="WP_236336658.1">
    <property type="nucleotide sequence ID" value="NZ_CAKMMG010000010.1"/>
</dbReference>
<evidence type="ECO:0000313" key="4">
    <source>
        <dbReference type="Proteomes" id="UP000838324"/>
    </source>
</evidence>
<keyword evidence="1 3" id="KW-0560">Oxidoreductase</keyword>
<dbReference type="Gene3D" id="3.40.50.360">
    <property type="match status" value="1"/>
</dbReference>
<dbReference type="InterPro" id="IPR046980">
    <property type="entry name" value="KefG/KefF"/>
</dbReference>
<dbReference type="Proteomes" id="UP000838324">
    <property type="component" value="Unassembled WGS sequence"/>
</dbReference>
<organism evidence="3 4">
    <name type="scientific">Paenibacillus auburnensis</name>
    <dbReference type="NCBI Taxonomy" id="2905649"/>
    <lineage>
        <taxon>Bacteria</taxon>
        <taxon>Bacillati</taxon>
        <taxon>Bacillota</taxon>
        <taxon>Bacilli</taxon>
        <taxon>Bacillales</taxon>
        <taxon>Paenibacillaceae</taxon>
        <taxon>Paenibacillus</taxon>
    </lineage>
</organism>
<feature type="domain" description="Flavodoxin-like fold" evidence="2">
    <location>
        <begin position="7"/>
        <end position="171"/>
    </location>
</feature>
<keyword evidence="4" id="KW-1185">Reference proteome</keyword>
<name>A0ABN8H1D0_9BACL</name>
<dbReference type="PANTHER" id="PTHR47307:SF1">
    <property type="entry name" value="GLUTATHIONE-REGULATED POTASSIUM-EFFLUX SYSTEM ANCILLARY PROTEIN KEFG"/>
    <property type="match status" value="1"/>
</dbReference>
<dbReference type="Pfam" id="PF02525">
    <property type="entry name" value="Flavodoxin_2"/>
    <property type="match status" value="1"/>
</dbReference>
<gene>
    <name evidence="3" type="primary">ywrO</name>
    <name evidence="3" type="ORF">PAECIP111892_04788</name>
</gene>
<comment type="caution">
    <text evidence="3">The sequence shown here is derived from an EMBL/GenBank/DDBJ whole genome shotgun (WGS) entry which is preliminary data.</text>
</comment>
<dbReference type="InterPro" id="IPR003680">
    <property type="entry name" value="Flavodoxin_fold"/>
</dbReference>
<proteinExistence type="predicted"/>
<accession>A0ABN8H1D0</accession>
<evidence type="ECO:0000259" key="2">
    <source>
        <dbReference type="Pfam" id="PF02525"/>
    </source>
</evidence>
<reference evidence="3" key="1">
    <citation type="submission" date="2022-01" db="EMBL/GenBank/DDBJ databases">
        <authorList>
            <person name="Criscuolo A."/>
        </authorList>
    </citation>
    <scope>NUCLEOTIDE SEQUENCE</scope>
    <source>
        <strain evidence="3">CIP111892</strain>
    </source>
</reference>
<dbReference type="PANTHER" id="PTHR47307">
    <property type="entry name" value="GLUTATHIONE-REGULATED POTASSIUM-EFFLUX SYSTEM ANCILLARY PROTEIN KEFG"/>
    <property type="match status" value="1"/>
</dbReference>
<evidence type="ECO:0000256" key="1">
    <source>
        <dbReference type="ARBA" id="ARBA00023002"/>
    </source>
</evidence>
<dbReference type="InterPro" id="IPR029039">
    <property type="entry name" value="Flavoprotein-like_sf"/>
</dbReference>
<dbReference type="GO" id="GO:0016491">
    <property type="term" value="F:oxidoreductase activity"/>
    <property type="evidence" value="ECO:0007669"/>
    <property type="project" value="UniProtKB-KW"/>
</dbReference>
<sequence>MQEQNAILVIVAHPELEASRINKRLAAALEHQENITVHKLYEVYPEGKIDILREQQLLLEHQRVVLQFPLFWYSSPPLLKAWMDETFQRGWAHGTGGDKLHGKELMLAVSSGSPDYMYQAGGVHNFSYSELLRPFQQTANRLGMAYLPPYIVSGIREVTDDQLEQYADGYITYVRSAAPAAMIR</sequence>
<protein>
    <submittedName>
        <fullName evidence="3">General stress protein 14</fullName>
        <ecNumber evidence="3">1.6.99.-</ecNumber>
    </submittedName>
</protein>